<feature type="region of interest" description="Disordered" evidence="1">
    <location>
        <begin position="332"/>
        <end position="359"/>
    </location>
</feature>
<evidence type="ECO:0000313" key="4">
    <source>
        <dbReference type="Proteomes" id="UP000023152"/>
    </source>
</evidence>
<proteinExistence type="predicted"/>
<keyword evidence="2" id="KW-0472">Membrane</keyword>
<feature type="compositionally biased region" description="Polar residues" evidence="1">
    <location>
        <begin position="141"/>
        <end position="158"/>
    </location>
</feature>
<evidence type="ECO:0000313" key="3">
    <source>
        <dbReference type="EMBL" id="ETO16426.1"/>
    </source>
</evidence>
<feature type="region of interest" description="Disordered" evidence="1">
    <location>
        <begin position="30"/>
        <end position="286"/>
    </location>
</feature>
<feature type="transmembrane region" description="Helical" evidence="2">
    <location>
        <begin position="614"/>
        <end position="638"/>
    </location>
</feature>
<accession>X6MS06</accession>
<feature type="compositionally biased region" description="Polar residues" evidence="1">
    <location>
        <begin position="335"/>
        <end position="351"/>
    </location>
</feature>
<name>X6MS06_RETFI</name>
<feature type="compositionally biased region" description="Polar residues" evidence="1">
    <location>
        <begin position="218"/>
        <end position="250"/>
    </location>
</feature>
<gene>
    <name evidence="3" type="ORF">RFI_20914</name>
</gene>
<protein>
    <submittedName>
        <fullName evidence="3">Uncharacterized protein</fullName>
    </submittedName>
</protein>
<dbReference type="EMBL" id="ASPP01018276">
    <property type="protein sequence ID" value="ETO16426.1"/>
    <property type="molecule type" value="Genomic_DNA"/>
</dbReference>
<evidence type="ECO:0000256" key="1">
    <source>
        <dbReference type="SAM" id="MobiDB-lite"/>
    </source>
</evidence>
<keyword evidence="2" id="KW-1133">Transmembrane helix</keyword>
<evidence type="ECO:0000256" key="2">
    <source>
        <dbReference type="SAM" id="Phobius"/>
    </source>
</evidence>
<feature type="compositionally biased region" description="Pro residues" evidence="1">
    <location>
        <begin position="187"/>
        <end position="209"/>
    </location>
</feature>
<organism evidence="3 4">
    <name type="scientific">Reticulomyxa filosa</name>
    <dbReference type="NCBI Taxonomy" id="46433"/>
    <lineage>
        <taxon>Eukaryota</taxon>
        <taxon>Sar</taxon>
        <taxon>Rhizaria</taxon>
        <taxon>Retaria</taxon>
        <taxon>Foraminifera</taxon>
        <taxon>Monothalamids</taxon>
        <taxon>Reticulomyxidae</taxon>
        <taxon>Reticulomyxa</taxon>
    </lineage>
</organism>
<dbReference type="AlphaFoldDB" id="X6MS06"/>
<keyword evidence="2" id="KW-0812">Transmembrane</keyword>
<sequence length="1123" mass="127392">MDAFVCLITAAEEGFDAVPQGIYLTALLEDCEEPEEKKNKQAKKKKGNESEEQGEDSVGDILAELNELDTTRSNVSKKYDDTNASKSEPAYTEDEKDENGTNALSLEKDVPMATTIPSTKGFESDNKAQQAKTKQLKEVNETGNGNMDSPCNRTSSEQLRPLHTLKHETTQDNVNVDYQSQSQPQPHSQPQPQPHSQPQPQPHSQPQPQPQSQEKLNETSNAQNDSNEYSDANAIHNETPTSQPKSNAVQMQVKRACENKPQSLDKVSETGPVKSEAFTSSIKPNTPMHEPCYIEAAIPEPTLIDLGNDSEEDTEMMASAYCTTFHAVNNNNNNSDVNQTKTKPITQSKPSTHWKPPTKVTRSSLLDKHNNNKAACASTPSYITTNIPLVTDINSDSDDPPKEEEDQIIKEEYYISEQMENRSLSGNDNYYDSDNSENAPIMNDDHNKQMPNEIALPSSLKKRIQASTSTCAKKRGLNEIPAPTLFNSTDASTLSKRRKLCNDQPHVVKFEKPNLAQTVVFPTLSQHLQHILISESIRPNIMKLASSRDFESMQLWMEGLKKYPPFTNEVGSKRLGAPPSNAFIANTFILSCLKLQWTDAKGNSELFPIASIRIFVVLVTYGVIYFSIQFVFTFLFAYSSDLFIVKILVVVNGWSEYLKNNTDKTHSGDQTNGSLMNEMIRLCNQMNQPLLLCFPPKNCLCIRGKLSGYFEKNYKHIIEAISHIHTYTNIMQIHKLKTKLKFVWFGNNSALLAACLRHSQNIRSLLMCWYEVVNEKPMEMAIEIISTMVEYFPESVRDPCVLMRAIQLVLLRPLPKTLEQKYKITQVKLCSLFKYNENTIESMSVFKKLRQDMIESECLQYALQSSQQLSQMQSANNPNYEKDKEIANQLYERGLVMKLFMKHDIKFSLQKLMSQIIWKCIYTNCNNLKYSVGVSYLINLFIEMVILLQKILDGKQQSTAHDSSLQSSCISIWQNVYNTMVFNMVINAKNYFQKTLNGGIPLHVCALIHGYFVLNKSQDSCLMKRWLADCETLSQDSCELLCQTLLKACQFGNVNVFNTQSTNDDNASSLYSEMIAEFKHSVKNFYHLLIDVFTCKGWNTELLEVMKTNHWNECVSKCRKNFT</sequence>
<keyword evidence="4" id="KW-1185">Reference proteome</keyword>
<dbReference type="Proteomes" id="UP000023152">
    <property type="component" value="Unassembled WGS sequence"/>
</dbReference>
<reference evidence="3 4" key="1">
    <citation type="journal article" date="2013" name="Curr. Biol.">
        <title>The Genome of the Foraminiferan Reticulomyxa filosa.</title>
        <authorList>
            <person name="Glockner G."/>
            <person name="Hulsmann N."/>
            <person name="Schleicher M."/>
            <person name="Noegel A.A."/>
            <person name="Eichinger L."/>
            <person name="Gallinger C."/>
            <person name="Pawlowski J."/>
            <person name="Sierra R."/>
            <person name="Euteneuer U."/>
            <person name="Pillet L."/>
            <person name="Moustafa A."/>
            <person name="Platzer M."/>
            <person name="Groth M."/>
            <person name="Szafranski K."/>
            <person name="Schliwa M."/>
        </authorList>
    </citation>
    <scope>NUCLEOTIDE SEQUENCE [LARGE SCALE GENOMIC DNA]</scope>
</reference>
<comment type="caution">
    <text evidence="3">The sequence shown here is derived from an EMBL/GenBank/DDBJ whole genome shotgun (WGS) entry which is preliminary data.</text>
</comment>